<sequence>MKPIEIEKVQQLLEGFINKDVYIHLETTNGAYAGHFNKANKVGAYIRNAKINFSQAKIIGDGHSYRAGLKTEMGWVYAEGLTDWTIHKDHQLLMAGHDHEGRLTVALHISETPLG</sequence>
<name>A0A4Y9AE39_9BACI</name>
<evidence type="ECO:0000313" key="1">
    <source>
        <dbReference type="EMBL" id="TFJ93367.1"/>
    </source>
</evidence>
<dbReference type="SUPFAM" id="SSF89442">
    <property type="entry name" value="Hypothetical protein YojF"/>
    <property type="match status" value="1"/>
</dbReference>
<dbReference type="AlphaFoldDB" id="A0A4Y9AE39"/>
<keyword evidence="2" id="KW-1185">Reference proteome</keyword>
<accession>A0A4Y9AE39</accession>
<comment type="caution">
    <text evidence="1">The sequence shown here is derived from an EMBL/GenBank/DDBJ whole genome shotgun (WGS) entry which is preliminary data.</text>
</comment>
<dbReference type="EMBL" id="SRHY01000007">
    <property type="protein sequence ID" value="TFJ93367.1"/>
    <property type="molecule type" value="Genomic_DNA"/>
</dbReference>
<dbReference type="Proteomes" id="UP000298484">
    <property type="component" value="Unassembled WGS sequence"/>
</dbReference>
<organism evidence="1 2">
    <name type="scientific">Lentibacillus salicampi</name>
    <dbReference type="NCBI Taxonomy" id="175306"/>
    <lineage>
        <taxon>Bacteria</taxon>
        <taxon>Bacillati</taxon>
        <taxon>Bacillota</taxon>
        <taxon>Bacilli</taxon>
        <taxon>Bacillales</taxon>
        <taxon>Bacillaceae</taxon>
        <taxon>Lentibacillus</taxon>
    </lineage>
</organism>
<dbReference type="RefSeq" id="WP_135109631.1">
    <property type="nucleotide sequence ID" value="NZ_SRHY01000007.1"/>
</dbReference>
<dbReference type="Pfam" id="PF08830">
    <property type="entry name" value="DUF1806"/>
    <property type="match status" value="1"/>
</dbReference>
<protein>
    <submittedName>
        <fullName evidence="1">DUF1806 family protein</fullName>
    </submittedName>
</protein>
<dbReference type="Gene3D" id="2.70.180.10">
    <property type="entry name" value="Hypothetical protein YojF"/>
    <property type="match status" value="1"/>
</dbReference>
<dbReference type="OrthoDB" id="2352913at2"/>
<proteinExistence type="predicted"/>
<evidence type="ECO:0000313" key="2">
    <source>
        <dbReference type="Proteomes" id="UP000298484"/>
    </source>
</evidence>
<gene>
    <name evidence="1" type="ORF">E4U82_07495</name>
</gene>
<reference evidence="1 2" key="1">
    <citation type="submission" date="2019-03" db="EMBL/GenBank/DDBJ databases">
        <title>Genome sequence of Lentibacillus salicampi ATCC BAA-719.</title>
        <authorList>
            <person name="Maclea K.S."/>
            <person name="Simoes Junior M."/>
        </authorList>
    </citation>
    <scope>NUCLEOTIDE SEQUENCE [LARGE SCALE GENOMIC DNA]</scope>
    <source>
        <strain evidence="1 2">ATCC BAA-719</strain>
    </source>
</reference>
<dbReference type="InterPro" id="IPR014934">
    <property type="entry name" value="DUF1806"/>
</dbReference>
<dbReference type="InterPro" id="IPR036492">
    <property type="entry name" value="YojF_sf"/>
</dbReference>